<dbReference type="InterPro" id="IPR015421">
    <property type="entry name" value="PyrdxlP-dep_Trfase_major"/>
</dbReference>
<dbReference type="RefSeq" id="WP_136771774.1">
    <property type="nucleotide sequence ID" value="NZ_CP156074.1"/>
</dbReference>
<keyword evidence="5" id="KW-0808">Transferase</keyword>
<dbReference type="EC" id="2.6.1.92" evidence="5"/>
<dbReference type="OrthoDB" id="9804264at2"/>
<reference evidence="5 6" key="1">
    <citation type="submission" date="2019-04" db="EMBL/GenBank/DDBJ databases">
        <title>Chitiniphilus eburnea sp. nov., a novel chitinolytic bacterium isolated from aquaculture sludge.</title>
        <authorList>
            <person name="Sheng M."/>
        </authorList>
    </citation>
    <scope>NUCLEOTIDE SEQUENCE [LARGE SCALE GENOMIC DNA]</scope>
    <source>
        <strain evidence="5 6">HX-2-15</strain>
    </source>
</reference>
<name>A0A4V5MRR1_9NEIS</name>
<feature type="active site" description="Proton acceptor" evidence="2">
    <location>
        <position position="184"/>
    </location>
</feature>
<dbReference type="GO" id="GO:0030170">
    <property type="term" value="F:pyridoxal phosphate binding"/>
    <property type="evidence" value="ECO:0007669"/>
    <property type="project" value="TreeGrafter"/>
</dbReference>
<comment type="caution">
    <text evidence="5">The sequence shown here is derived from an EMBL/GenBank/DDBJ whole genome shotgun (WGS) entry which is preliminary data.</text>
</comment>
<keyword evidence="6" id="KW-1185">Reference proteome</keyword>
<feature type="modified residue" description="N6-(pyridoxal phosphate)lysine" evidence="3">
    <location>
        <position position="184"/>
    </location>
</feature>
<dbReference type="InterPro" id="IPR000653">
    <property type="entry name" value="DegT/StrS_aminotransferase"/>
</dbReference>
<gene>
    <name evidence="5" type="primary">pseC</name>
    <name evidence="5" type="ORF">FAZ21_02840</name>
</gene>
<evidence type="ECO:0000313" key="6">
    <source>
        <dbReference type="Proteomes" id="UP000310016"/>
    </source>
</evidence>
<dbReference type="NCBIfam" id="TIGR03588">
    <property type="entry name" value="PseC"/>
    <property type="match status" value="1"/>
</dbReference>
<dbReference type="Pfam" id="PF01041">
    <property type="entry name" value="DegT_DnrJ_EryC1"/>
    <property type="match status" value="1"/>
</dbReference>
<protein>
    <submittedName>
        <fullName evidence="5">UDP-4-amino-4, 6-dideoxy-N-acetyl-beta-L-altrosamine transaminase</fullName>
        <ecNumber evidence="5">2.6.1.92</ecNumber>
    </submittedName>
</protein>
<dbReference type="AlphaFoldDB" id="A0A4V5MRR1"/>
<proteinExistence type="inferred from homology"/>
<organism evidence="5 6">
    <name type="scientific">Chitiniphilus eburneus</name>
    <dbReference type="NCBI Taxonomy" id="2571148"/>
    <lineage>
        <taxon>Bacteria</taxon>
        <taxon>Pseudomonadati</taxon>
        <taxon>Pseudomonadota</taxon>
        <taxon>Betaproteobacteria</taxon>
        <taxon>Neisseriales</taxon>
        <taxon>Chitinibacteraceae</taxon>
        <taxon>Chitiniphilus</taxon>
    </lineage>
</organism>
<accession>A0A4V5MRR1</accession>
<dbReference type="Gene3D" id="3.90.1150.10">
    <property type="entry name" value="Aspartate Aminotransferase, domain 1"/>
    <property type="match status" value="1"/>
</dbReference>
<dbReference type="EMBL" id="SUMF01000002">
    <property type="protein sequence ID" value="TJZ77298.1"/>
    <property type="molecule type" value="Genomic_DNA"/>
</dbReference>
<comment type="similarity">
    <text evidence="1 4">Belongs to the DegT/DnrJ/EryC1 family.</text>
</comment>
<keyword evidence="5" id="KW-0032">Aminotransferase</keyword>
<dbReference type="PANTHER" id="PTHR30244">
    <property type="entry name" value="TRANSAMINASE"/>
    <property type="match status" value="1"/>
</dbReference>
<evidence type="ECO:0000256" key="1">
    <source>
        <dbReference type="ARBA" id="ARBA00037999"/>
    </source>
</evidence>
<evidence type="ECO:0000313" key="5">
    <source>
        <dbReference type="EMBL" id="TJZ77298.1"/>
    </source>
</evidence>
<dbReference type="CDD" id="cd00616">
    <property type="entry name" value="AHBA_syn"/>
    <property type="match status" value="1"/>
</dbReference>
<dbReference type="InterPro" id="IPR020026">
    <property type="entry name" value="PseC"/>
</dbReference>
<dbReference type="Proteomes" id="UP000310016">
    <property type="component" value="Unassembled WGS sequence"/>
</dbReference>
<sequence length="381" mass="41868">MAIPYGRQWLDEEDERAVLDTLRSDYLTQGPKIAEFERALCDYTGARYCVVAASGTAALHLAVAALELPPGSEGITSANTFTASANSMAYCGVKPVFADIDPVSYNIDPASIAMRITPATRLLTPVHFAGQPAEMEAISTLARERGLKVIEDAAHAIGSRYRDGGLVGNCRYADATVFSFHPVKTLTTGEGGAVMTNDEALYRRMVLLRTHGITKEPALLTQNPGPWYYEMHALGWHYRMTDMQAALGVSQLKKLDRFAARRREIVARYNALLADLPWLRTPVEADGVASCFHLYVPRIDFAALGKTRVQVMRELLDLGVGTQVHYIPVHTQPWYRETYGYGPGDCPVAEAYYEQCLSLPLYAALTDEEVATVVAAVRSLA</sequence>
<dbReference type="PIRSF" id="PIRSF000390">
    <property type="entry name" value="PLP_StrS"/>
    <property type="match status" value="1"/>
</dbReference>
<dbReference type="GO" id="GO:0008483">
    <property type="term" value="F:transaminase activity"/>
    <property type="evidence" value="ECO:0007669"/>
    <property type="project" value="UniProtKB-KW"/>
</dbReference>
<dbReference type="InterPro" id="IPR015422">
    <property type="entry name" value="PyrdxlP-dep_Trfase_small"/>
</dbReference>
<keyword evidence="3 4" id="KW-0663">Pyridoxal phosphate</keyword>
<dbReference type="SUPFAM" id="SSF53383">
    <property type="entry name" value="PLP-dependent transferases"/>
    <property type="match status" value="1"/>
</dbReference>
<evidence type="ECO:0000256" key="2">
    <source>
        <dbReference type="PIRSR" id="PIRSR000390-1"/>
    </source>
</evidence>
<evidence type="ECO:0000256" key="4">
    <source>
        <dbReference type="RuleBase" id="RU004508"/>
    </source>
</evidence>
<dbReference type="PANTHER" id="PTHR30244:SF34">
    <property type="entry name" value="DTDP-4-AMINO-4,6-DIDEOXYGALACTOSE TRANSAMINASE"/>
    <property type="match status" value="1"/>
</dbReference>
<dbReference type="GO" id="GO:0000271">
    <property type="term" value="P:polysaccharide biosynthetic process"/>
    <property type="evidence" value="ECO:0007669"/>
    <property type="project" value="TreeGrafter"/>
</dbReference>
<evidence type="ECO:0000256" key="3">
    <source>
        <dbReference type="PIRSR" id="PIRSR000390-2"/>
    </source>
</evidence>
<dbReference type="Gene3D" id="3.40.640.10">
    <property type="entry name" value="Type I PLP-dependent aspartate aminotransferase-like (Major domain)"/>
    <property type="match status" value="1"/>
</dbReference>
<dbReference type="InterPro" id="IPR015424">
    <property type="entry name" value="PyrdxlP-dep_Trfase"/>
</dbReference>